<feature type="transmembrane region" description="Helical" evidence="1">
    <location>
        <begin position="201"/>
        <end position="220"/>
    </location>
</feature>
<feature type="transmembrane region" description="Helical" evidence="1">
    <location>
        <begin position="322"/>
        <end position="341"/>
    </location>
</feature>
<dbReference type="Pfam" id="PF16980">
    <property type="entry name" value="CitMHS_2"/>
    <property type="match status" value="1"/>
</dbReference>
<keyword evidence="2" id="KW-0732">Signal</keyword>
<feature type="chain" id="PRO_5016303812" evidence="2">
    <location>
        <begin position="19"/>
        <end position="465"/>
    </location>
</feature>
<evidence type="ECO:0000313" key="3">
    <source>
        <dbReference type="EMBL" id="PXX82048.1"/>
    </source>
</evidence>
<proteinExistence type="predicted"/>
<feature type="transmembrane region" description="Helical" evidence="1">
    <location>
        <begin position="240"/>
        <end position="263"/>
    </location>
</feature>
<dbReference type="EMBL" id="QJKI01000001">
    <property type="protein sequence ID" value="PXX82048.1"/>
    <property type="molecule type" value="Genomic_DNA"/>
</dbReference>
<evidence type="ECO:0000256" key="1">
    <source>
        <dbReference type="SAM" id="Phobius"/>
    </source>
</evidence>
<feature type="transmembrane region" description="Helical" evidence="1">
    <location>
        <begin position="28"/>
        <end position="52"/>
    </location>
</feature>
<accession>A0A318KYS1</accession>
<comment type="caution">
    <text evidence="3">The sequence shown here is derived from an EMBL/GenBank/DDBJ whole genome shotgun (WGS) entry which is preliminary data.</text>
</comment>
<feature type="signal peptide" evidence="2">
    <location>
        <begin position="1"/>
        <end position="18"/>
    </location>
</feature>
<keyword evidence="1" id="KW-0472">Membrane</keyword>
<dbReference type="InterPro" id="IPR031566">
    <property type="entry name" value="CitMHS_2"/>
</dbReference>
<gene>
    <name evidence="3" type="ORF">DFR34_101281</name>
</gene>
<feature type="transmembrane region" description="Helical" evidence="1">
    <location>
        <begin position="284"/>
        <end position="302"/>
    </location>
</feature>
<evidence type="ECO:0000313" key="4">
    <source>
        <dbReference type="Proteomes" id="UP000247555"/>
    </source>
</evidence>
<feature type="transmembrane region" description="Helical" evidence="1">
    <location>
        <begin position="158"/>
        <end position="180"/>
    </location>
</feature>
<protein>
    <submittedName>
        <fullName evidence="3">UIT6 family transporter</fullName>
    </submittedName>
</protein>
<feature type="transmembrane region" description="Helical" evidence="1">
    <location>
        <begin position="399"/>
        <end position="420"/>
    </location>
</feature>
<reference evidence="3 4" key="1">
    <citation type="submission" date="2018-05" db="EMBL/GenBank/DDBJ databases">
        <title>Genomic Encyclopedia of Type Strains, Phase IV (KMG-IV): sequencing the most valuable type-strain genomes for metagenomic binning, comparative biology and taxonomic classification.</title>
        <authorList>
            <person name="Goeker M."/>
        </authorList>
    </citation>
    <scope>NUCLEOTIDE SEQUENCE [LARGE SCALE GENOMIC DNA]</scope>
    <source>
        <strain evidence="3 4">DSM 29661</strain>
    </source>
</reference>
<feature type="transmembrane region" description="Helical" evidence="1">
    <location>
        <begin position="441"/>
        <end position="464"/>
    </location>
</feature>
<keyword evidence="4" id="KW-1185">Reference proteome</keyword>
<dbReference type="Proteomes" id="UP000247555">
    <property type="component" value="Unassembled WGS sequence"/>
</dbReference>
<feature type="transmembrane region" description="Helical" evidence="1">
    <location>
        <begin position="92"/>
        <end position="113"/>
    </location>
</feature>
<dbReference type="AlphaFoldDB" id="A0A318KYS1"/>
<dbReference type="RefSeq" id="WP_110389347.1">
    <property type="nucleotide sequence ID" value="NZ_QJKI01000001.1"/>
</dbReference>
<name>A0A318KYS1_9NEIS</name>
<evidence type="ECO:0000256" key="2">
    <source>
        <dbReference type="SAM" id="SignalP"/>
    </source>
</evidence>
<feature type="transmembrane region" description="Helical" evidence="1">
    <location>
        <begin position="59"/>
        <end position="77"/>
    </location>
</feature>
<organism evidence="3 4">
    <name type="scientific">Rivihabitans pingtungensis</name>
    <dbReference type="NCBI Taxonomy" id="1054498"/>
    <lineage>
        <taxon>Bacteria</taxon>
        <taxon>Pseudomonadati</taxon>
        <taxon>Pseudomonadota</taxon>
        <taxon>Betaproteobacteria</taxon>
        <taxon>Neisseriales</taxon>
        <taxon>Aquaspirillaceae</taxon>
        <taxon>Rivihabitans</taxon>
    </lineage>
</organism>
<keyword evidence="1" id="KW-0812">Transmembrane</keyword>
<feature type="transmembrane region" description="Helical" evidence="1">
    <location>
        <begin position="125"/>
        <end position="146"/>
    </location>
</feature>
<keyword evidence="1" id="KW-1133">Transmembrane helix</keyword>
<feature type="transmembrane region" description="Helical" evidence="1">
    <location>
        <begin position="362"/>
        <end position="387"/>
    </location>
</feature>
<dbReference type="OrthoDB" id="9765532at2"/>
<sequence length="465" mass="49695">MSRVLCVFALLCPTLAQAAGLNGAELSLLWSLPFAGLLLSIALFPIVAPAFWHHHFGKIALGWALAFLLPCALWLSPADAGNVVVHAMVDEYLPFIVLLFALYTISGGILITGNLHGSPALNTGILALGAACASLMGTTGAAMLLIRPLLRANDNRRHNVHVVVFFIFLVGNIGGGLTPIGDPPLFLGFLKGVSFSWTFQAMLLPVLTACGLLLLAFYLLDSYYYRKEGVLPRDPTPDNARLGVQGGFNFLLLAGVVGAVLMSGMWKPGLELNILGVKVGIQNLLRDGMLLGLAGASLAFTSTRIRDGNEFNWEPIAEVGKLFGAIFITMAPAIAILRAGPDGALAQLVGLVSRADGSPIDLMYFWMTGSLSSFLDNAPTYLVFFNLASGDPALMMTQYSSTLLAISAGAVFMGANSYIGNAPNFMIKAIAEHRGVAMPGFFGYMAWAWVWLFPLFVLLSVLFFL</sequence>